<gene>
    <name evidence="1" type="ORF">ABN611_29470</name>
</gene>
<reference evidence="1" key="1">
    <citation type="submission" date="2024-06" db="EMBL/GenBank/DDBJ databases">
        <title>Kribbella sp. strain HUAS MG21 genome sequences.</title>
        <authorList>
            <person name="Mo P."/>
        </authorList>
    </citation>
    <scope>NUCLEOTIDE SEQUENCE</scope>
    <source>
        <strain evidence="1">HUAS MG21</strain>
    </source>
</reference>
<dbReference type="RefSeq" id="WP_350281702.1">
    <property type="nucleotide sequence ID" value="NZ_CP158165.1"/>
</dbReference>
<accession>A0AAU7TQB1</accession>
<sequence length="143" mass="15490">MTLFGGLAGVAGVVAALRGTAERRISPYDLLLMTAATHKLARLIAKDAVTSPLRMPFTRYRETGGPAEVMEEPREEGQLRHAVGELVSCPFCLAVWVATGFSIGFLFAPRFTRVVASMLTAVAGSDYLRLIYASLQQSAEQQK</sequence>
<dbReference type="AlphaFoldDB" id="A0AAU7TQB1"/>
<evidence type="ECO:0000313" key="1">
    <source>
        <dbReference type="EMBL" id="XBV28960.1"/>
    </source>
</evidence>
<dbReference type="InterPro" id="IPR010773">
    <property type="entry name" value="Mycophage_PG1_Gp7"/>
</dbReference>
<protein>
    <submittedName>
        <fullName evidence="1">DUF1360 domain-containing protein</fullName>
    </submittedName>
</protein>
<dbReference type="EMBL" id="CP158165">
    <property type="protein sequence ID" value="XBV28960.1"/>
    <property type="molecule type" value="Genomic_DNA"/>
</dbReference>
<proteinExistence type="predicted"/>
<organism evidence="1">
    <name type="scientific">Kribbella sp. HUAS MG21</name>
    <dbReference type="NCBI Taxonomy" id="3160966"/>
    <lineage>
        <taxon>Bacteria</taxon>
        <taxon>Bacillati</taxon>
        <taxon>Actinomycetota</taxon>
        <taxon>Actinomycetes</taxon>
        <taxon>Propionibacteriales</taxon>
        <taxon>Kribbellaceae</taxon>
        <taxon>Kribbella</taxon>
    </lineage>
</organism>
<dbReference type="Pfam" id="PF07098">
    <property type="entry name" value="DUF1360"/>
    <property type="match status" value="1"/>
</dbReference>
<name>A0AAU7TQB1_9ACTN</name>